<organism evidence="1">
    <name type="scientific">marine metagenome</name>
    <dbReference type="NCBI Taxonomy" id="408172"/>
    <lineage>
        <taxon>unclassified sequences</taxon>
        <taxon>metagenomes</taxon>
        <taxon>ecological metagenomes</taxon>
    </lineage>
</organism>
<dbReference type="EMBL" id="UINC01029751">
    <property type="protein sequence ID" value="SVB12998.1"/>
    <property type="molecule type" value="Genomic_DNA"/>
</dbReference>
<protein>
    <submittedName>
        <fullName evidence="1">Uncharacterized protein</fullName>
    </submittedName>
</protein>
<accession>A0A382BGQ7</accession>
<reference evidence="1" key="1">
    <citation type="submission" date="2018-05" db="EMBL/GenBank/DDBJ databases">
        <authorList>
            <person name="Lanie J.A."/>
            <person name="Ng W.-L."/>
            <person name="Kazmierczak K.M."/>
            <person name="Andrzejewski T.M."/>
            <person name="Davidsen T.M."/>
            <person name="Wayne K.J."/>
            <person name="Tettelin H."/>
            <person name="Glass J.I."/>
            <person name="Rusch D."/>
            <person name="Podicherti R."/>
            <person name="Tsui H.-C.T."/>
            <person name="Winkler M.E."/>
        </authorList>
    </citation>
    <scope>NUCLEOTIDE SEQUENCE</scope>
</reference>
<feature type="non-terminal residue" evidence="1">
    <location>
        <position position="25"/>
    </location>
</feature>
<evidence type="ECO:0000313" key="1">
    <source>
        <dbReference type="EMBL" id="SVB12998.1"/>
    </source>
</evidence>
<gene>
    <name evidence="1" type="ORF">METZ01_LOCUS165852</name>
</gene>
<dbReference type="AlphaFoldDB" id="A0A382BGQ7"/>
<name>A0A382BGQ7_9ZZZZ</name>
<proteinExistence type="predicted"/>
<sequence>MDKASLNLLESFPPAWADSGLPPPP</sequence>